<dbReference type="RefSeq" id="WP_260407642.1">
    <property type="nucleotide sequence ID" value="NZ_BAAAWZ010000001.1"/>
</dbReference>
<dbReference type="EMBL" id="JACHJJ010000002">
    <property type="protein sequence ID" value="MBB5961499.1"/>
    <property type="molecule type" value="Genomic_DNA"/>
</dbReference>
<proteinExistence type="predicted"/>
<organism evidence="1 2">
    <name type="scientific">Planomonospora venezuelensis</name>
    <dbReference type="NCBI Taxonomy" id="1999"/>
    <lineage>
        <taxon>Bacteria</taxon>
        <taxon>Bacillati</taxon>
        <taxon>Actinomycetota</taxon>
        <taxon>Actinomycetes</taxon>
        <taxon>Streptosporangiales</taxon>
        <taxon>Streptosporangiaceae</taxon>
        <taxon>Planomonospora</taxon>
    </lineage>
</organism>
<dbReference type="Proteomes" id="UP000562352">
    <property type="component" value="Unassembled WGS sequence"/>
</dbReference>
<dbReference type="AlphaFoldDB" id="A0A841CW15"/>
<evidence type="ECO:0000313" key="1">
    <source>
        <dbReference type="EMBL" id="MBB5961499.1"/>
    </source>
</evidence>
<reference evidence="1 2" key="1">
    <citation type="submission" date="2020-08" db="EMBL/GenBank/DDBJ databases">
        <title>Genomic Encyclopedia of Type Strains, Phase III (KMG-III): the genomes of soil and plant-associated and newly described type strains.</title>
        <authorList>
            <person name="Whitman W."/>
        </authorList>
    </citation>
    <scope>NUCLEOTIDE SEQUENCE [LARGE SCALE GENOMIC DNA]</scope>
    <source>
        <strain evidence="1 2">CECT 3303</strain>
    </source>
</reference>
<gene>
    <name evidence="1" type="ORF">FHS22_000756</name>
</gene>
<evidence type="ECO:0000313" key="2">
    <source>
        <dbReference type="Proteomes" id="UP000562352"/>
    </source>
</evidence>
<sequence>MIFDQLSCSRASEGMHCSVMNAQNCILKILIVFQILDRYTETPSLLAIDSPTVRFMKLLIRKESGGFFCLSLTVGQISEHVGTEPLLYQLLPKLFSILAELQ</sequence>
<keyword evidence="2" id="KW-1185">Reference proteome</keyword>
<accession>A0A841CW15</accession>
<name>A0A841CW15_PLAVE</name>
<protein>
    <submittedName>
        <fullName evidence="1">Uncharacterized protein</fullName>
    </submittedName>
</protein>
<comment type="caution">
    <text evidence="1">The sequence shown here is derived from an EMBL/GenBank/DDBJ whole genome shotgun (WGS) entry which is preliminary data.</text>
</comment>